<gene>
    <name evidence="2" type="ORF">BGZ65_000392</name>
</gene>
<proteinExistence type="predicted"/>
<dbReference type="AlphaFoldDB" id="A0A9P6IJ92"/>
<feature type="compositionally biased region" description="Acidic residues" evidence="1">
    <location>
        <begin position="19"/>
        <end position="28"/>
    </location>
</feature>
<feature type="compositionally biased region" description="Basic and acidic residues" evidence="1">
    <location>
        <begin position="1"/>
        <end position="15"/>
    </location>
</feature>
<evidence type="ECO:0000256" key="1">
    <source>
        <dbReference type="SAM" id="MobiDB-lite"/>
    </source>
</evidence>
<organism evidence="2 3">
    <name type="scientific">Modicella reniformis</name>
    <dbReference type="NCBI Taxonomy" id="1440133"/>
    <lineage>
        <taxon>Eukaryota</taxon>
        <taxon>Fungi</taxon>
        <taxon>Fungi incertae sedis</taxon>
        <taxon>Mucoromycota</taxon>
        <taxon>Mortierellomycotina</taxon>
        <taxon>Mortierellomycetes</taxon>
        <taxon>Mortierellales</taxon>
        <taxon>Mortierellaceae</taxon>
        <taxon>Modicella</taxon>
    </lineage>
</organism>
<dbReference type="EMBL" id="JAAAHW010012012">
    <property type="protein sequence ID" value="KAF9916218.1"/>
    <property type="molecule type" value="Genomic_DNA"/>
</dbReference>
<feature type="compositionally biased region" description="Gly residues" evidence="1">
    <location>
        <begin position="96"/>
        <end position="130"/>
    </location>
</feature>
<evidence type="ECO:0000313" key="3">
    <source>
        <dbReference type="Proteomes" id="UP000749646"/>
    </source>
</evidence>
<feature type="region of interest" description="Disordered" evidence="1">
    <location>
        <begin position="59"/>
        <end position="130"/>
    </location>
</feature>
<reference evidence="2" key="1">
    <citation type="journal article" date="2020" name="Fungal Divers.">
        <title>Resolving the Mortierellaceae phylogeny through synthesis of multi-gene phylogenetics and phylogenomics.</title>
        <authorList>
            <person name="Vandepol N."/>
            <person name="Liber J."/>
            <person name="Desiro A."/>
            <person name="Na H."/>
            <person name="Kennedy M."/>
            <person name="Barry K."/>
            <person name="Grigoriev I.V."/>
            <person name="Miller A.N."/>
            <person name="O'Donnell K."/>
            <person name="Stajich J.E."/>
            <person name="Bonito G."/>
        </authorList>
    </citation>
    <scope>NUCLEOTIDE SEQUENCE</scope>
    <source>
        <strain evidence="2">MES-2147</strain>
    </source>
</reference>
<comment type="caution">
    <text evidence="2">The sequence shown here is derived from an EMBL/GenBank/DDBJ whole genome shotgun (WGS) entry which is preliminary data.</text>
</comment>
<name>A0A9P6IJ92_9FUNG</name>
<sequence>MSNEKDKGPTGKDSLDLFDGTDELLDYGDDAYDLDADLLDDVENYGDLDFGTEEDDLALDADIPAKNTNNNNNNSNNNINNNNNDNNNNNNNNSSVGGGGGGGSGGGGDGSASASGGAGGAGGADGVGGA</sequence>
<protein>
    <submittedName>
        <fullName evidence="2">Uncharacterized protein</fullName>
    </submittedName>
</protein>
<evidence type="ECO:0000313" key="2">
    <source>
        <dbReference type="EMBL" id="KAF9916218.1"/>
    </source>
</evidence>
<accession>A0A9P6IJ92</accession>
<keyword evidence="3" id="KW-1185">Reference proteome</keyword>
<feature type="non-terminal residue" evidence="2">
    <location>
        <position position="130"/>
    </location>
</feature>
<feature type="compositionally biased region" description="Low complexity" evidence="1">
    <location>
        <begin position="69"/>
        <end position="95"/>
    </location>
</feature>
<dbReference type="Proteomes" id="UP000749646">
    <property type="component" value="Unassembled WGS sequence"/>
</dbReference>
<feature type="region of interest" description="Disordered" evidence="1">
    <location>
        <begin position="1"/>
        <end position="28"/>
    </location>
</feature>